<dbReference type="AlphaFoldDB" id="A0A4C1T2N3"/>
<name>A0A4C1T2N3_EUMVA</name>
<reference evidence="1 2" key="1">
    <citation type="journal article" date="2019" name="Commun. Biol.">
        <title>The bagworm genome reveals a unique fibroin gene that provides high tensile strength.</title>
        <authorList>
            <person name="Kono N."/>
            <person name="Nakamura H."/>
            <person name="Ohtoshi R."/>
            <person name="Tomita M."/>
            <person name="Numata K."/>
            <person name="Arakawa K."/>
        </authorList>
    </citation>
    <scope>NUCLEOTIDE SEQUENCE [LARGE SCALE GENOMIC DNA]</scope>
</reference>
<gene>
    <name evidence="1" type="ORF">EVAR_77166_1</name>
</gene>
<dbReference type="Proteomes" id="UP000299102">
    <property type="component" value="Unassembled WGS sequence"/>
</dbReference>
<accession>A0A4C1T2N3</accession>
<proteinExistence type="predicted"/>
<comment type="caution">
    <text evidence="1">The sequence shown here is derived from an EMBL/GenBank/DDBJ whole genome shotgun (WGS) entry which is preliminary data.</text>
</comment>
<evidence type="ECO:0000313" key="1">
    <source>
        <dbReference type="EMBL" id="GBP08476.1"/>
    </source>
</evidence>
<keyword evidence="2" id="KW-1185">Reference proteome</keyword>
<organism evidence="1 2">
    <name type="scientific">Eumeta variegata</name>
    <name type="common">Bagworm moth</name>
    <name type="synonym">Eumeta japonica</name>
    <dbReference type="NCBI Taxonomy" id="151549"/>
    <lineage>
        <taxon>Eukaryota</taxon>
        <taxon>Metazoa</taxon>
        <taxon>Ecdysozoa</taxon>
        <taxon>Arthropoda</taxon>
        <taxon>Hexapoda</taxon>
        <taxon>Insecta</taxon>
        <taxon>Pterygota</taxon>
        <taxon>Neoptera</taxon>
        <taxon>Endopterygota</taxon>
        <taxon>Lepidoptera</taxon>
        <taxon>Glossata</taxon>
        <taxon>Ditrysia</taxon>
        <taxon>Tineoidea</taxon>
        <taxon>Psychidae</taxon>
        <taxon>Oiketicinae</taxon>
        <taxon>Eumeta</taxon>
    </lineage>
</organism>
<protein>
    <submittedName>
        <fullName evidence="1">Uncharacterized protein</fullName>
    </submittedName>
</protein>
<dbReference type="EMBL" id="BGZK01000031">
    <property type="protein sequence ID" value="GBP08476.1"/>
    <property type="molecule type" value="Genomic_DNA"/>
</dbReference>
<evidence type="ECO:0000313" key="2">
    <source>
        <dbReference type="Proteomes" id="UP000299102"/>
    </source>
</evidence>
<sequence length="143" mass="15419">MLYVRIAVQVVKQDVDYDNFNKGRCRSVHVRLCLATARGARAASRPSSPVRVVRVTSAARRRPPPAARGLCNIRAPSPQPPAARVQCCVHVTPADRRAPSAESARRPGTCCVGRCALCNGTRTPASPTSADTGPRSFVERICR</sequence>